<dbReference type="EMBL" id="BSTX01000002">
    <property type="protein sequence ID" value="GLZ78554.1"/>
    <property type="molecule type" value="Genomic_DNA"/>
</dbReference>
<dbReference type="RefSeq" id="WP_285663706.1">
    <property type="nucleotide sequence ID" value="NZ_BSTX01000002.1"/>
</dbReference>
<evidence type="ECO:0000313" key="1">
    <source>
        <dbReference type="EMBL" id="GLZ78554.1"/>
    </source>
</evidence>
<protein>
    <submittedName>
        <fullName evidence="1">Uncharacterized protein</fullName>
    </submittedName>
</protein>
<dbReference type="Proteomes" id="UP001165079">
    <property type="component" value="Unassembled WGS sequence"/>
</dbReference>
<keyword evidence="2" id="KW-1185">Reference proteome</keyword>
<comment type="caution">
    <text evidence="1">The sequence shown here is derived from an EMBL/GenBank/DDBJ whole genome shotgun (WGS) entry which is preliminary data.</text>
</comment>
<dbReference type="AlphaFoldDB" id="A0A9W6SK88"/>
<reference evidence="1" key="1">
    <citation type="submission" date="2023-03" db="EMBL/GenBank/DDBJ databases">
        <title>Actinorhabdospora filicis NBRC 111898.</title>
        <authorList>
            <person name="Ichikawa N."/>
            <person name="Sato H."/>
            <person name="Tonouchi N."/>
        </authorList>
    </citation>
    <scope>NUCLEOTIDE SEQUENCE</scope>
    <source>
        <strain evidence="1">NBRC 111898</strain>
    </source>
</reference>
<proteinExistence type="predicted"/>
<name>A0A9W6SK88_9ACTN</name>
<gene>
    <name evidence="1" type="ORF">Afil01_33610</name>
</gene>
<evidence type="ECO:0000313" key="2">
    <source>
        <dbReference type="Proteomes" id="UP001165079"/>
    </source>
</evidence>
<accession>A0A9W6SK88</accession>
<organism evidence="1 2">
    <name type="scientific">Actinorhabdospora filicis</name>
    <dbReference type="NCBI Taxonomy" id="1785913"/>
    <lineage>
        <taxon>Bacteria</taxon>
        <taxon>Bacillati</taxon>
        <taxon>Actinomycetota</taxon>
        <taxon>Actinomycetes</taxon>
        <taxon>Micromonosporales</taxon>
        <taxon>Micromonosporaceae</taxon>
        <taxon>Actinorhabdospora</taxon>
    </lineage>
</organism>
<sequence>MRDDTEGVIASLTKLSAALRASGTAIDDPLAALAAESADSSRDELSAAITQAGQAADESGGAAIDLDEAATALRSYLDHVY</sequence>